<evidence type="ECO:0000313" key="2">
    <source>
        <dbReference type="Proteomes" id="UP001630127"/>
    </source>
</evidence>
<feature type="non-terminal residue" evidence="1">
    <location>
        <position position="61"/>
    </location>
</feature>
<gene>
    <name evidence="1" type="ORF">ACH5RR_021583</name>
</gene>
<evidence type="ECO:0000313" key="1">
    <source>
        <dbReference type="EMBL" id="KAL3518994.1"/>
    </source>
</evidence>
<proteinExistence type="predicted"/>
<dbReference type="EMBL" id="JBJUIK010000009">
    <property type="protein sequence ID" value="KAL3518994.1"/>
    <property type="molecule type" value="Genomic_DNA"/>
</dbReference>
<dbReference type="AlphaFoldDB" id="A0ABD2ZIL0"/>
<organism evidence="1 2">
    <name type="scientific">Cinchona calisaya</name>
    <dbReference type="NCBI Taxonomy" id="153742"/>
    <lineage>
        <taxon>Eukaryota</taxon>
        <taxon>Viridiplantae</taxon>
        <taxon>Streptophyta</taxon>
        <taxon>Embryophyta</taxon>
        <taxon>Tracheophyta</taxon>
        <taxon>Spermatophyta</taxon>
        <taxon>Magnoliopsida</taxon>
        <taxon>eudicotyledons</taxon>
        <taxon>Gunneridae</taxon>
        <taxon>Pentapetalae</taxon>
        <taxon>asterids</taxon>
        <taxon>lamiids</taxon>
        <taxon>Gentianales</taxon>
        <taxon>Rubiaceae</taxon>
        <taxon>Cinchonoideae</taxon>
        <taxon>Cinchoneae</taxon>
        <taxon>Cinchona</taxon>
    </lineage>
</organism>
<accession>A0ABD2ZIL0</accession>
<dbReference type="Proteomes" id="UP001630127">
    <property type="component" value="Unassembled WGS sequence"/>
</dbReference>
<sequence length="61" mass="7568">SRKSLEIIDLWHQMWWQNFRRKRTAISIGGMLFFDQETPYSWFSLKRYECSAFNINWDKGF</sequence>
<reference evidence="1 2" key="1">
    <citation type="submission" date="2024-11" db="EMBL/GenBank/DDBJ databases">
        <title>A near-complete genome assembly of Cinchona calisaya.</title>
        <authorList>
            <person name="Lian D.C."/>
            <person name="Zhao X.W."/>
            <person name="Wei L."/>
        </authorList>
    </citation>
    <scope>NUCLEOTIDE SEQUENCE [LARGE SCALE GENOMIC DNA]</scope>
    <source>
        <tissue evidence="1">Nenye</tissue>
    </source>
</reference>
<evidence type="ECO:0008006" key="3">
    <source>
        <dbReference type="Google" id="ProtNLM"/>
    </source>
</evidence>
<protein>
    <recommendedName>
        <fullName evidence="3">Ycf2</fullName>
    </recommendedName>
</protein>
<feature type="non-terminal residue" evidence="1">
    <location>
        <position position="1"/>
    </location>
</feature>
<name>A0ABD2ZIL0_9GENT</name>
<keyword evidence="2" id="KW-1185">Reference proteome</keyword>
<comment type="caution">
    <text evidence="1">The sequence shown here is derived from an EMBL/GenBank/DDBJ whole genome shotgun (WGS) entry which is preliminary data.</text>
</comment>